<keyword evidence="1" id="KW-1133">Transmembrane helix</keyword>
<sequence length="83" mass="9095">MDLELVGSIWISVGGLLGASSLVMTLTTSLGFPCPREFSASTRKLYVVTGFRLRTTTDRSLGELRADITSGVHCSESFLYWMT</sequence>
<proteinExistence type="predicted"/>
<name>A0A6B0U6V6_IXORI</name>
<reference evidence="2" key="1">
    <citation type="submission" date="2019-12" db="EMBL/GenBank/DDBJ databases">
        <title>An insight into the sialome of adult female Ixodes ricinus ticks feeding for 6 days.</title>
        <authorList>
            <person name="Perner J."/>
            <person name="Ribeiro J.M.C."/>
        </authorList>
    </citation>
    <scope>NUCLEOTIDE SEQUENCE</scope>
    <source>
        <strain evidence="2">Semi-engorged</strain>
        <tissue evidence="2">Salivary glands</tissue>
    </source>
</reference>
<feature type="transmembrane region" description="Helical" evidence="1">
    <location>
        <begin position="6"/>
        <end position="26"/>
    </location>
</feature>
<evidence type="ECO:0000256" key="1">
    <source>
        <dbReference type="SAM" id="Phobius"/>
    </source>
</evidence>
<organism evidence="2">
    <name type="scientific">Ixodes ricinus</name>
    <name type="common">Common tick</name>
    <name type="synonym">Acarus ricinus</name>
    <dbReference type="NCBI Taxonomy" id="34613"/>
    <lineage>
        <taxon>Eukaryota</taxon>
        <taxon>Metazoa</taxon>
        <taxon>Ecdysozoa</taxon>
        <taxon>Arthropoda</taxon>
        <taxon>Chelicerata</taxon>
        <taxon>Arachnida</taxon>
        <taxon>Acari</taxon>
        <taxon>Parasitiformes</taxon>
        <taxon>Ixodida</taxon>
        <taxon>Ixodoidea</taxon>
        <taxon>Ixodidae</taxon>
        <taxon>Ixodinae</taxon>
        <taxon>Ixodes</taxon>
    </lineage>
</organism>
<protein>
    <submittedName>
        <fullName evidence="2">Putative secreted protein</fullName>
    </submittedName>
</protein>
<dbReference type="AlphaFoldDB" id="A0A6B0U6V6"/>
<accession>A0A6B0U6V6</accession>
<keyword evidence="1" id="KW-0812">Transmembrane</keyword>
<dbReference type="EMBL" id="GIFC01002834">
    <property type="protein sequence ID" value="MXU84917.1"/>
    <property type="molecule type" value="Transcribed_RNA"/>
</dbReference>
<keyword evidence="1" id="KW-0472">Membrane</keyword>
<evidence type="ECO:0000313" key="2">
    <source>
        <dbReference type="EMBL" id="MXU84917.1"/>
    </source>
</evidence>